<sequence length="108" mass="12969">MCVCCPASRSSSQQLVKRYKKLLAVIFPKSLDGPLNEKKIVKLCEYAAKNPVRIPKIAKYLEERCYKELRVEHIKFINIVWERFMRLQLRRKLPKLRGTMHDEWKQKH</sequence>
<dbReference type="AlphaFoldDB" id="A0AAW2D7E6"/>
<accession>A0AAW2D7E6</accession>
<dbReference type="PANTHER" id="PTHR46087:SF11">
    <property type="entry name" value="PROTEIN SEMI-ROLLED LEAF 2"/>
    <property type="match status" value="1"/>
</dbReference>
<name>A0AAW2D7E6_9ROSI</name>
<dbReference type="InterPro" id="IPR055296">
    <property type="entry name" value="SRL2-like"/>
</dbReference>
<dbReference type="PANTHER" id="PTHR46087">
    <property type="entry name" value="PUTATIVE, EXPRESSED-RELATED"/>
    <property type="match status" value="1"/>
</dbReference>
<keyword evidence="2" id="KW-1185">Reference proteome</keyword>
<gene>
    <name evidence="1" type="ORF">SO802_012801</name>
</gene>
<organism evidence="1 2">
    <name type="scientific">Lithocarpus litseifolius</name>
    <dbReference type="NCBI Taxonomy" id="425828"/>
    <lineage>
        <taxon>Eukaryota</taxon>
        <taxon>Viridiplantae</taxon>
        <taxon>Streptophyta</taxon>
        <taxon>Embryophyta</taxon>
        <taxon>Tracheophyta</taxon>
        <taxon>Spermatophyta</taxon>
        <taxon>Magnoliopsida</taxon>
        <taxon>eudicotyledons</taxon>
        <taxon>Gunneridae</taxon>
        <taxon>Pentapetalae</taxon>
        <taxon>rosids</taxon>
        <taxon>fabids</taxon>
        <taxon>Fagales</taxon>
        <taxon>Fagaceae</taxon>
        <taxon>Lithocarpus</taxon>
    </lineage>
</organism>
<protein>
    <submittedName>
        <fullName evidence="1">Uncharacterized protein</fullName>
    </submittedName>
</protein>
<dbReference type="Proteomes" id="UP001459277">
    <property type="component" value="Unassembled WGS sequence"/>
</dbReference>
<reference evidence="1 2" key="1">
    <citation type="submission" date="2024-01" db="EMBL/GenBank/DDBJ databases">
        <title>A telomere-to-telomere, gap-free genome of sweet tea (Lithocarpus litseifolius).</title>
        <authorList>
            <person name="Zhou J."/>
        </authorList>
    </citation>
    <scope>NUCLEOTIDE SEQUENCE [LARGE SCALE GENOMIC DNA]</scope>
    <source>
        <strain evidence="1">Zhou-2022a</strain>
        <tissue evidence="1">Leaf</tissue>
    </source>
</reference>
<evidence type="ECO:0000313" key="1">
    <source>
        <dbReference type="EMBL" id="KAL0005240.1"/>
    </source>
</evidence>
<evidence type="ECO:0000313" key="2">
    <source>
        <dbReference type="Proteomes" id="UP001459277"/>
    </source>
</evidence>
<comment type="caution">
    <text evidence="1">The sequence shown here is derived from an EMBL/GenBank/DDBJ whole genome shotgun (WGS) entry which is preliminary data.</text>
</comment>
<proteinExistence type="predicted"/>
<dbReference type="EMBL" id="JAZDWU010000004">
    <property type="protein sequence ID" value="KAL0005240.1"/>
    <property type="molecule type" value="Genomic_DNA"/>
</dbReference>